<dbReference type="AlphaFoldDB" id="F3KS12"/>
<protein>
    <submittedName>
        <fullName evidence="3">Phosphoesterase PA-phosphatase related protein</fullName>
    </submittedName>
</protein>
<feature type="transmembrane region" description="Helical" evidence="1">
    <location>
        <begin position="21"/>
        <end position="41"/>
    </location>
</feature>
<feature type="domain" description="Phosphatidic acid phosphatase type 2/haloperoxidase" evidence="2">
    <location>
        <begin position="107"/>
        <end position="229"/>
    </location>
</feature>
<dbReference type="InterPro" id="IPR000326">
    <property type="entry name" value="PAP2/HPO"/>
</dbReference>
<sequence length="269" mass="30332">MRVTFLSSMVPRLRRARHRELLHLVGFVLALALLFGLWPTLDLTVSGWFYAGEGHFPAKQWAWVRAIYDYPKVGQWIVVAALLVFLLGRFLPGRWRVTRAWRRRCLALLLAAALGVGWLVHDVVKEITNRPRPNQTQVFGGEYAFVPMLGHGAQCVDCVSFVSGHAAGGFVYMAWGMWGAPATRRRWRGIAWLAGGVLGGARILQGGHFLSDVLFSAVVIWLCCWLMRELWLRLACWRRSRKAKSEETSAVVLPGVCNQAHTPSLSRRL</sequence>
<dbReference type="Gene3D" id="1.20.144.10">
    <property type="entry name" value="Phosphatidic acid phosphatase type 2/haloperoxidase"/>
    <property type="match status" value="1"/>
</dbReference>
<keyword evidence="1" id="KW-0472">Membrane</keyword>
<dbReference type="OrthoDB" id="9813524at2"/>
<feature type="transmembrane region" description="Helical" evidence="1">
    <location>
        <begin position="190"/>
        <end position="207"/>
    </location>
</feature>
<feature type="transmembrane region" description="Helical" evidence="1">
    <location>
        <begin position="104"/>
        <end position="121"/>
    </location>
</feature>
<feature type="transmembrane region" description="Helical" evidence="1">
    <location>
        <begin position="159"/>
        <end position="178"/>
    </location>
</feature>
<dbReference type="SUPFAM" id="SSF48317">
    <property type="entry name" value="Acid phosphatase/Vanadium-dependent haloperoxidase"/>
    <property type="match status" value="1"/>
</dbReference>
<dbReference type="CDD" id="cd03396">
    <property type="entry name" value="PAP2_like_6"/>
    <property type="match status" value="1"/>
</dbReference>
<reference evidence="3 4" key="1">
    <citation type="journal article" date="2011" name="EMBO J.">
        <title>Structural diversity of bacterial flagellar motors.</title>
        <authorList>
            <person name="Chen S."/>
            <person name="Beeby M."/>
            <person name="Murphy G.E."/>
            <person name="Leadbetter J.R."/>
            <person name="Hendrixson D.R."/>
            <person name="Briegel A."/>
            <person name="Li Z."/>
            <person name="Shi J."/>
            <person name="Tocheva E.I."/>
            <person name="Muller A."/>
            <person name="Dobro M.J."/>
            <person name="Jensen G.J."/>
        </authorList>
    </citation>
    <scope>NUCLEOTIDE SEQUENCE [LARGE SCALE GENOMIC DNA]</scope>
    <source>
        <strain evidence="3 4">ATCC 19624</strain>
    </source>
</reference>
<feature type="transmembrane region" description="Helical" evidence="1">
    <location>
        <begin position="73"/>
        <end position="92"/>
    </location>
</feature>
<keyword evidence="1" id="KW-1133">Transmembrane helix</keyword>
<dbReference type="eggNOG" id="COG3907">
    <property type="taxonomic scope" value="Bacteria"/>
</dbReference>
<comment type="caution">
    <text evidence="3">The sequence shown here is derived from an EMBL/GenBank/DDBJ whole genome shotgun (WGS) entry which is preliminary data.</text>
</comment>
<evidence type="ECO:0000256" key="1">
    <source>
        <dbReference type="SAM" id="Phobius"/>
    </source>
</evidence>
<proteinExistence type="predicted"/>
<evidence type="ECO:0000313" key="4">
    <source>
        <dbReference type="Proteomes" id="UP000016368"/>
    </source>
</evidence>
<gene>
    <name evidence="3" type="ORF">HGR_06206</name>
</gene>
<feature type="transmembrane region" description="Helical" evidence="1">
    <location>
        <begin position="213"/>
        <end position="232"/>
    </location>
</feature>
<dbReference type="Pfam" id="PF01569">
    <property type="entry name" value="PAP2"/>
    <property type="match status" value="1"/>
</dbReference>
<keyword evidence="1" id="KW-0812">Transmembrane</keyword>
<evidence type="ECO:0000313" key="3">
    <source>
        <dbReference type="EMBL" id="EGI77372.1"/>
    </source>
</evidence>
<accession>F3KS12</accession>
<organism evidence="3 4">
    <name type="scientific">Hylemonella gracilis ATCC 19624</name>
    <dbReference type="NCBI Taxonomy" id="887062"/>
    <lineage>
        <taxon>Bacteria</taxon>
        <taxon>Pseudomonadati</taxon>
        <taxon>Pseudomonadota</taxon>
        <taxon>Betaproteobacteria</taxon>
        <taxon>Burkholderiales</taxon>
        <taxon>Comamonadaceae</taxon>
        <taxon>Hylemonella</taxon>
    </lineage>
</organism>
<evidence type="ECO:0000259" key="2">
    <source>
        <dbReference type="Pfam" id="PF01569"/>
    </source>
</evidence>
<dbReference type="Proteomes" id="UP000016368">
    <property type="component" value="Unassembled WGS sequence"/>
</dbReference>
<dbReference type="EMBL" id="AEGR01000048">
    <property type="protein sequence ID" value="EGI77372.1"/>
    <property type="molecule type" value="Genomic_DNA"/>
</dbReference>
<dbReference type="InterPro" id="IPR036938">
    <property type="entry name" value="PAP2/HPO_sf"/>
</dbReference>
<keyword evidence="4" id="KW-1185">Reference proteome</keyword>
<name>F3KS12_9BURK</name>